<comment type="subcellular location">
    <subcellularLocation>
        <location evidence="1 8">Nucleus</location>
        <location evidence="1 8">Nucleolus</location>
    </subcellularLocation>
</comment>
<evidence type="ECO:0000313" key="12">
    <source>
        <dbReference type="Proteomes" id="UP001314263"/>
    </source>
</evidence>
<protein>
    <recommendedName>
        <fullName evidence="8">KRR1 small subunit processome component</fullName>
    </recommendedName>
    <alternativeName>
        <fullName evidence="8">KRR-R motif-containing protein 1</fullName>
    </alternativeName>
</protein>
<dbReference type="InterPro" id="IPR041174">
    <property type="entry name" value="KRR1-like_KH1"/>
</dbReference>
<dbReference type="GO" id="GO:0006364">
    <property type="term" value="P:rRNA processing"/>
    <property type="evidence" value="ECO:0007669"/>
    <property type="project" value="UniProtKB-KW"/>
</dbReference>
<comment type="caution">
    <text evidence="11">The sequence shown here is derived from an EMBL/GenBank/DDBJ whole genome shotgun (WGS) entry which is preliminary data.</text>
</comment>
<keyword evidence="12" id="KW-1185">Reference proteome</keyword>
<dbReference type="PIRSF" id="PIRSF006515">
    <property type="entry name" value="KRR1"/>
    <property type="match status" value="1"/>
</dbReference>
<feature type="compositionally biased region" description="Basic residues" evidence="9">
    <location>
        <begin position="387"/>
        <end position="398"/>
    </location>
</feature>
<proteinExistence type="inferred from homology"/>
<dbReference type="CDD" id="cd22393">
    <property type="entry name" value="KH-I_KRR1_rpt1"/>
    <property type="match status" value="1"/>
</dbReference>
<dbReference type="InterPro" id="IPR024166">
    <property type="entry name" value="rRNA_assembly_KRR1"/>
</dbReference>
<evidence type="ECO:0000256" key="7">
    <source>
        <dbReference type="ARBA" id="ARBA00023274"/>
    </source>
</evidence>
<evidence type="ECO:0000256" key="9">
    <source>
        <dbReference type="SAM" id="MobiDB-lite"/>
    </source>
</evidence>
<feature type="compositionally biased region" description="Basic and acidic residues" evidence="9">
    <location>
        <begin position="295"/>
        <end position="312"/>
    </location>
</feature>
<feature type="region of interest" description="Disordered" evidence="9">
    <location>
        <begin position="295"/>
        <end position="398"/>
    </location>
</feature>
<feature type="compositionally biased region" description="Basic residues" evidence="9">
    <location>
        <begin position="250"/>
        <end position="265"/>
    </location>
</feature>
<dbReference type="Pfam" id="PF17903">
    <property type="entry name" value="KH_KRR1_1st"/>
    <property type="match status" value="1"/>
</dbReference>
<dbReference type="InterPro" id="IPR004087">
    <property type="entry name" value="KH_dom"/>
</dbReference>
<sequence length="398" mass="45467">MSIERDGQSDASTSDREDSRPQKRKVKHDKEKPWDHDGIDHWAVPVFAKDDNPTGLLEESSFAILFPKYRERYLREVWPVVTKALKEAGIGCELNLVEGSMTVKTTRKTWDPFIIIKARDLLKLLARSVPAAQALKILNDEMQCDVIKIGGLVRNKEKFVKRRQRLLGPNGATLKALELLTNCYILVQGNTVSAMGPFQGLKQVRKVVEDCIKNIHPIYHIKTLMIKRELAKDPALKEENWERFLPKFKKKNVKRKQPAIQKKKKDYTPFPPPQQPRKVDLQLESGEYFLAQEARAERTKETQQQRQAERVAERKRKREAAFEPPAQDSLPEAGSTAVKQPKSKDEDLAKMAQGLKKRTAKRGQKDKQEAAHGVQEFLAAPVLRTGPKVKKKHKAAHD</sequence>
<dbReference type="FunFam" id="3.30.1370.10:FF:000014">
    <property type="entry name" value="KRR1 small subunit processome component"/>
    <property type="match status" value="1"/>
</dbReference>
<keyword evidence="4 8" id="KW-0698">rRNA processing</keyword>
<evidence type="ECO:0000313" key="11">
    <source>
        <dbReference type="EMBL" id="CAK0735887.1"/>
    </source>
</evidence>
<evidence type="ECO:0000256" key="2">
    <source>
        <dbReference type="ARBA" id="ARBA00009344"/>
    </source>
</evidence>
<comment type="similarity">
    <text evidence="2 8">Belongs to the KRR1 family.</text>
</comment>
<evidence type="ECO:0000256" key="6">
    <source>
        <dbReference type="ARBA" id="ARBA00023242"/>
    </source>
</evidence>
<dbReference type="CDD" id="cd22394">
    <property type="entry name" value="KH-I_KRR1_rpt2"/>
    <property type="match status" value="1"/>
</dbReference>
<evidence type="ECO:0000256" key="4">
    <source>
        <dbReference type="ARBA" id="ARBA00022552"/>
    </source>
</evidence>
<dbReference type="GO" id="GO:0032040">
    <property type="term" value="C:small-subunit processome"/>
    <property type="evidence" value="ECO:0007669"/>
    <property type="project" value="TreeGrafter"/>
</dbReference>
<dbReference type="GO" id="GO:0003723">
    <property type="term" value="F:RNA binding"/>
    <property type="evidence" value="ECO:0007669"/>
    <property type="project" value="UniProtKB-KW"/>
</dbReference>
<dbReference type="InterPro" id="IPR048550">
    <property type="entry name" value="KRR1-like_KH1_euk"/>
</dbReference>
<dbReference type="InterPro" id="IPR048548">
    <property type="entry name" value="KRR1-like_KH2"/>
</dbReference>
<evidence type="ECO:0000256" key="3">
    <source>
        <dbReference type="ARBA" id="ARBA00022517"/>
    </source>
</evidence>
<accession>A0AAV1HRR5</accession>
<keyword evidence="3 8" id="KW-0690">Ribosome biogenesis</keyword>
<dbReference type="EMBL" id="CAUYUE010000001">
    <property type="protein sequence ID" value="CAK0735887.1"/>
    <property type="molecule type" value="Genomic_DNA"/>
</dbReference>
<feature type="region of interest" description="Disordered" evidence="9">
    <location>
        <begin position="250"/>
        <end position="279"/>
    </location>
</feature>
<dbReference type="Proteomes" id="UP001314263">
    <property type="component" value="Unassembled WGS sequence"/>
</dbReference>
<organism evidence="11 12">
    <name type="scientific">Coccomyxa viridis</name>
    <dbReference type="NCBI Taxonomy" id="1274662"/>
    <lineage>
        <taxon>Eukaryota</taxon>
        <taxon>Viridiplantae</taxon>
        <taxon>Chlorophyta</taxon>
        <taxon>core chlorophytes</taxon>
        <taxon>Trebouxiophyceae</taxon>
        <taxon>Trebouxiophyceae incertae sedis</taxon>
        <taxon>Coccomyxaceae</taxon>
        <taxon>Coccomyxa</taxon>
    </lineage>
</organism>
<feature type="domain" description="K Homology" evidence="10">
    <location>
        <begin position="136"/>
        <end position="213"/>
    </location>
</feature>
<evidence type="ECO:0000256" key="8">
    <source>
        <dbReference type="PIRNR" id="PIRNR006515"/>
    </source>
</evidence>
<evidence type="ECO:0000256" key="1">
    <source>
        <dbReference type="ARBA" id="ARBA00004604"/>
    </source>
</evidence>
<keyword evidence="6 8" id="KW-0539">Nucleus</keyword>
<evidence type="ECO:0000259" key="10">
    <source>
        <dbReference type="SMART" id="SM00322"/>
    </source>
</evidence>
<dbReference type="PANTHER" id="PTHR12581">
    <property type="entry name" value="HIV-1 REV BINDING PROTEIN 2, 3"/>
    <property type="match status" value="1"/>
</dbReference>
<keyword evidence="5 8" id="KW-0694">RNA-binding</keyword>
<dbReference type="FunFam" id="3.30.1370.10:FF:000011">
    <property type="entry name" value="KRR1 small subunit processome component"/>
    <property type="match status" value="1"/>
</dbReference>
<dbReference type="AlphaFoldDB" id="A0AAV1HRR5"/>
<dbReference type="InterPro" id="IPR036612">
    <property type="entry name" value="KH_dom_type_1_sf"/>
</dbReference>
<dbReference type="Gene3D" id="3.30.1370.10">
    <property type="entry name" value="K Homology domain, type 1"/>
    <property type="match status" value="2"/>
</dbReference>
<feature type="compositionally biased region" description="Basic and acidic residues" evidence="9">
    <location>
        <begin position="1"/>
        <end position="21"/>
    </location>
</feature>
<comment type="subunit">
    <text evidence="8">Component of the ribosomal small subunit (SSU) processome.</text>
</comment>
<evidence type="ECO:0000256" key="5">
    <source>
        <dbReference type="ARBA" id="ARBA00022884"/>
    </source>
</evidence>
<keyword evidence="7 8" id="KW-0687">Ribonucleoprotein</keyword>
<gene>
    <name evidence="11" type="primary">MIS3</name>
    <name evidence="11" type="ORF">CVIRNUC_000656</name>
</gene>
<comment type="function">
    <text evidence="8">Required for 40S ribosome biogenesis. Involved in nucleolar processing of pre-18S ribosomal RNA and ribosome assembly.</text>
</comment>
<dbReference type="SUPFAM" id="SSF54791">
    <property type="entry name" value="Eukaryotic type KH-domain (KH-domain type I)"/>
    <property type="match status" value="1"/>
</dbReference>
<dbReference type="PANTHER" id="PTHR12581:SF0">
    <property type="entry name" value="KRR1 SMALL SUBUNIT PROCESSOME COMPONENT HOMOLOG"/>
    <property type="match status" value="1"/>
</dbReference>
<dbReference type="SMART" id="SM00322">
    <property type="entry name" value="KH"/>
    <property type="match status" value="1"/>
</dbReference>
<dbReference type="Pfam" id="PF21800">
    <property type="entry name" value="KH_KRR1_2nd"/>
    <property type="match status" value="1"/>
</dbReference>
<feature type="region of interest" description="Disordered" evidence="9">
    <location>
        <begin position="1"/>
        <end position="34"/>
    </location>
</feature>
<reference evidence="11 12" key="1">
    <citation type="submission" date="2023-10" db="EMBL/GenBank/DDBJ databases">
        <authorList>
            <person name="Maclean D."/>
            <person name="Macfadyen A."/>
        </authorList>
    </citation>
    <scope>NUCLEOTIDE SEQUENCE [LARGE SCALE GENOMIC DNA]</scope>
</reference>
<dbReference type="InterPro" id="IPR048549">
    <property type="entry name" value="KRR1-like_KH2_euk"/>
</dbReference>
<name>A0AAV1HRR5_9CHLO</name>